<accession>A0A0L6V0V9</accession>
<evidence type="ECO:0000313" key="2">
    <source>
        <dbReference type="Proteomes" id="UP000037035"/>
    </source>
</evidence>
<name>A0A0L6V0V9_9BASI</name>
<proteinExistence type="predicted"/>
<organism evidence="1 2">
    <name type="scientific">Puccinia sorghi</name>
    <dbReference type="NCBI Taxonomy" id="27349"/>
    <lineage>
        <taxon>Eukaryota</taxon>
        <taxon>Fungi</taxon>
        <taxon>Dikarya</taxon>
        <taxon>Basidiomycota</taxon>
        <taxon>Pucciniomycotina</taxon>
        <taxon>Pucciniomycetes</taxon>
        <taxon>Pucciniales</taxon>
        <taxon>Pucciniaceae</taxon>
        <taxon>Puccinia</taxon>
    </lineage>
</organism>
<gene>
    <name evidence="1" type="ORF">VP01_2960g2</name>
</gene>
<dbReference type="OrthoDB" id="2509690at2759"/>
<reference evidence="1 2" key="1">
    <citation type="submission" date="2015-08" db="EMBL/GenBank/DDBJ databases">
        <title>Next Generation Sequencing and Analysis of the Genome of Puccinia sorghi L Schw, the Causal Agent of Maize Common Rust.</title>
        <authorList>
            <person name="Rochi L."/>
            <person name="Burguener G."/>
            <person name="Darino M."/>
            <person name="Turjanski A."/>
            <person name="Kreff E."/>
            <person name="Dieguez M.J."/>
            <person name="Sacco F."/>
        </authorList>
    </citation>
    <scope>NUCLEOTIDE SEQUENCE [LARGE SCALE GENOMIC DNA]</scope>
    <source>
        <strain evidence="1 2">RO10H11247</strain>
    </source>
</reference>
<keyword evidence="2" id="KW-1185">Reference proteome</keyword>
<comment type="caution">
    <text evidence="1">The sequence shown here is derived from an EMBL/GenBank/DDBJ whole genome shotgun (WGS) entry which is preliminary data.</text>
</comment>
<dbReference type="Proteomes" id="UP000037035">
    <property type="component" value="Unassembled WGS sequence"/>
</dbReference>
<evidence type="ECO:0000313" key="1">
    <source>
        <dbReference type="EMBL" id="KNZ54386.1"/>
    </source>
</evidence>
<feature type="non-terminal residue" evidence="1">
    <location>
        <position position="67"/>
    </location>
</feature>
<dbReference type="VEuPathDB" id="FungiDB:VP01_2960g2"/>
<protein>
    <submittedName>
        <fullName evidence="1">Uncharacterized protein</fullName>
    </submittedName>
</protein>
<sequence length="67" mass="7455">MSDIAGNNNHSTAETASVIMDKINTTILKTAIEAIPLLTQDNYTLWKNRVKNMLDLQELLEPLVSPT</sequence>
<dbReference type="EMBL" id="LAVV01007902">
    <property type="protein sequence ID" value="KNZ54386.1"/>
    <property type="molecule type" value="Genomic_DNA"/>
</dbReference>
<dbReference type="AlphaFoldDB" id="A0A0L6V0V9"/>